<evidence type="ECO:0000313" key="1">
    <source>
        <dbReference type="EMBL" id="AKH43662.1"/>
    </source>
</evidence>
<dbReference type="RefSeq" id="WP_046904162.1">
    <property type="nucleotide sequence ID" value="NZ_CP011452.2"/>
</dbReference>
<protein>
    <submittedName>
        <fullName evidence="1">Uncharacterized protein</fullName>
    </submittedName>
</protein>
<reference evidence="1" key="1">
    <citation type="submission" date="2015-05" db="EMBL/GenBank/DDBJ databases">
        <title>The complete genome of Altererythrobacter atlanticus strain 26DY36.</title>
        <authorList>
            <person name="Wu Y.-H."/>
            <person name="Cheng H."/>
            <person name="Wu X.-W."/>
        </authorList>
    </citation>
    <scope>NUCLEOTIDE SEQUENCE [LARGE SCALE GENOMIC DNA]</scope>
    <source>
        <strain evidence="1">26DY36</strain>
    </source>
</reference>
<dbReference type="Proteomes" id="UP000034392">
    <property type="component" value="Chromosome"/>
</dbReference>
<accession>A0A0F7KWR4</accession>
<dbReference type="STRING" id="1267766.WYH_02632"/>
<gene>
    <name evidence="1" type="ORF">WYH_02632</name>
</gene>
<dbReference type="OrthoDB" id="7349915at2"/>
<sequence length="175" mass="18483">MTQIKRDKLLIAARILVIFLKAVLGIAALGVVVAIPVVLFSQSHVADALVSGVSLASGLSAIVATLLLGMVLLGGAFWFVHLLGRMIDTVGEGNPFVPDNADRLSRMGWIAVALQVAQIPLTVCASMVDQYFPEANVNIDSGISLTGIALAIVLFILARVFREGTAMREDLEGTV</sequence>
<organism evidence="1 2">
    <name type="scientific">Croceibacterium atlanticum</name>
    <dbReference type="NCBI Taxonomy" id="1267766"/>
    <lineage>
        <taxon>Bacteria</taxon>
        <taxon>Pseudomonadati</taxon>
        <taxon>Pseudomonadota</taxon>
        <taxon>Alphaproteobacteria</taxon>
        <taxon>Sphingomonadales</taxon>
        <taxon>Erythrobacteraceae</taxon>
        <taxon>Croceibacterium</taxon>
    </lineage>
</organism>
<dbReference type="Pfam" id="PF11188">
    <property type="entry name" value="DUF2975"/>
    <property type="match status" value="1"/>
</dbReference>
<proteinExistence type="predicted"/>
<evidence type="ECO:0000313" key="2">
    <source>
        <dbReference type="Proteomes" id="UP000034392"/>
    </source>
</evidence>
<keyword evidence="2" id="KW-1185">Reference proteome</keyword>
<name>A0A0F7KWR4_9SPHN</name>
<dbReference type="KEGG" id="aay:WYH_02632"/>
<dbReference type="PATRIC" id="fig|1267766.3.peg.2666"/>
<dbReference type="InterPro" id="IPR021354">
    <property type="entry name" value="DUF2975"/>
</dbReference>
<dbReference type="EMBL" id="CP011452">
    <property type="protein sequence ID" value="AKH43662.1"/>
    <property type="molecule type" value="Genomic_DNA"/>
</dbReference>
<dbReference type="AlphaFoldDB" id="A0A0F7KWR4"/>